<proteinExistence type="predicted"/>
<dbReference type="SUPFAM" id="SSF48371">
    <property type="entry name" value="ARM repeat"/>
    <property type="match status" value="1"/>
</dbReference>
<keyword evidence="2" id="KW-1185">Reference proteome</keyword>
<dbReference type="Proteomes" id="UP000196655">
    <property type="component" value="Unassembled WGS sequence"/>
</dbReference>
<gene>
    <name evidence="1" type="ORF">BWR60_03465</name>
</gene>
<dbReference type="InterPro" id="IPR008775">
    <property type="entry name" value="Phytyl_CoA_dOase-like"/>
</dbReference>
<dbReference type="Pfam" id="PF13646">
    <property type="entry name" value="HEAT_2"/>
    <property type="match status" value="1"/>
</dbReference>
<evidence type="ECO:0008006" key="3">
    <source>
        <dbReference type="Google" id="ProtNLM"/>
    </source>
</evidence>
<comment type="caution">
    <text evidence="1">The sequence shown here is derived from an EMBL/GenBank/DDBJ whole genome shotgun (WGS) entry which is preliminary data.</text>
</comment>
<evidence type="ECO:0000313" key="1">
    <source>
        <dbReference type="EMBL" id="OWJ68478.1"/>
    </source>
</evidence>
<dbReference type="OrthoDB" id="9796766at2"/>
<dbReference type="InterPro" id="IPR011989">
    <property type="entry name" value="ARM-like"/>
</dbReference>
<dbReference type="EMBL" id="NHON01000004">
    <property type="protein sequence ID" value="OWJ68478.1"/>
    <property type="molecule type" value="Genomic_DNA"/>
</dbReference>
<dbReference type="InterPro" id="IPR016024">
    <property type="entry name" value="ARM-type_fold"/>
</dbReference>
<sequence>MGKGTTMDMHVPAQEEAPRLLTDAQIRQFLANGYLVLQTALPKSFHDQVFQRFDELIGGEKLENPGNNLLPLVPEINAVFEDPVVKGALTSVLGPDYLMHPHRALHKNPPGSPIQHWHKDSYWGYMRRVRNHRPRWVMIMYYPQDTPAELGPTGVVPGSHLLAAGIQDPDALERNGSGPAGSVLMIHYDIWHRKMKNLTADKRFMMKFEFIRMVPVGAPDWPHGDPAWRAPDQAPSFAMEAAWKAQWRWLTGGTAAGGAADLDALRAALAGTPAEAAAAMSTIADLGPAAAALAPALLPHLDGDDEALQLDAAYALGAIGEAALPALLQRVEADTRRDPEDGSLKSDAGRLTPKDCVALSSIYGVVEIGAAAVPELLRLLRSGAGRSRKLAAFALGEIAGTGPEVRDALIAATVDADTHLRIAAVEALGLKPADDAIVAALARALDDADAEVRFDAVLGLTRMGPAAAAAVPALGRVLTGDENRYVRGYAVEALHRIGDDAAYRVLLPYLKLSRWCPMTTAASIF</sequence>
<name>A0A211ZT67_9PROT</name>
<dbReference type="PANTHER" id="PTHR12697">
    <property type="entry name" value="PBS LYASE HEAT-LIKE PROTEIN"/>
    <property type="match status" value="1"/>
</dbReference>
<reference evidence="2" key="1">
    <citation type="submission" date="2017-05" db="EMBL/GenBank/DDBJ databases">
        <authorList>
            <person name="Macchi M."/>
            <person name="Festa S."/>
            <person name="Coppotelli B.M."/>
            <person name="Morelli I.S."/>
        </authorList>
    </citation>
    <scope>NUCLEOTIDE SEQUENCE [LARGE SCALE GENOMIC DNA]</scope>
    <source>
        <strain evidence="2">I</strain>
    </source>
</reference>
<dbReference type="InterPro" id="IPR004155">
    <property type="entry name" value="PBS_lyase_HEAT"/>
</dbReference>
<protein>
    <recommendedName>
        <fullName evidence="3">Phytanoyl-CoA dioxygenase</fullName>
    </recommendedName>
</protein>
<organism evidence="1 2">
    <name type="scientific">Inquilinus limosus</name>
    <dbReference type="NCBI Taxonomy" id="171674"/>
    <lineage>
        <taxon>Bacteria</taxon>
        <taxon>Pseudomonadati</taxon>
        <taxon>Pseudomonadota</taxon>
        <taxon>Alphaproteobacteria</taxon>
        <taxon>Rhodospirillales</taxon>
        <taxon>Rhodospirillaceae</taxon>
        <taxon>Inquilinus</taxon>
    </lineage>
</organism>
<dbReference type="GO" id="GO:0016706">
    <property type="term" value="F:2-oxoglutarate-dependent dioxygenase activity"/>
    <property type="evidence" value="ECO:0007669"/>
    <property type="project" value="UniProtKB-ARBA"/>
</dbReference>
<dbReference type="SMART" id="SM00567">
    <property type="entry name" value="EZ_HEAT"/>
    <property type="match status" value="5"/>
</dbReference>
<dbReference type="AlphaFoldDB" id="A0A211ZT67"/>
<dbReference type="SUPFAM" id="SSF51197">
    <property type="entry name" value="Clavaminate synthase-like"/>
    <property type="match status" value="1"/>
</dbReference>
<dbReference type="Gene3D" id="1.25.10.10">
    <property type="entry name" value="Leucine-rich Repeat Variant"/>
    <property type="match status" value="2"/>
</dbReference>
<dbReference type="PANTHER" id="PTHR12697:SF38">
    <property type="entry name" value="PBS LYASE HEAT DOMAIN PROTEIN REPEAT-CONTAINING PROTEIN"/>
    <property type="match status" value="1"/>
</dbReference>
<evidence type="ECO:0000313" key="2">
    <source>
        <dbReference type="Proteomes" id="UP000196655"/>
    </source>
</evidence>
<dbReference type="STRING" id="1122125.GCA_000423185_04369"/>
<dbReference type="Gene3D" id="2.60.120.620">
    <property type="entry name" value="q2cbj1_9rhob like domain"/>
    <property type="match status" value="1"/>
</dbReference>
<dbReference type="Pfam" id="PF05721">
    <property type="entry name" value="PhyH"/>
    <property type="match status" value="1"/>
</dbReference>
<accession>A0A211ZT67</accession>